<dbReference type="GeneID" id="54358316"/>
<dbReference type="AlphaFoldDB" id="A0A6J3LXE0"/>
<dbReference type="RefSeq" id="XP_033457000.1">
    <property type="nucleotide sequence ID" value="XM_033600516.1"/>
</dbReference>
<dbReference type="Pfam" id="PF00092">
    <property type="entry name" value="VWA"/>
    <property type="match status" value="1"/>
</dbReference>
<sequence>YSPAPPPKNNATLKDDPYAFLSTFDTVFVIDDSYSMGTPVAGSRHRTYWDEARDAVEAITPICTAYDSNGIDIYFLNGNRSPFHHNVTSVSTVREIFSSMSPMGSTPTGQCLNKILKPYLDSYKAKKEQTKPINIIVITDGVPTDDDSAPLILAAKKLDQLEAPLWQIGVQFFQVGNDAGACEHLRRLDDDLKDLSGDPHMRDIVDTVSFKDLHGSGLTGDAILKVVLGAVNRRLDR</sequence>
<dbReference type="OrthoDB" id="2142040at2759"/>
<dbReference type="PANTHER" id="PTHR34706:SF1">
    <property type="entry name" value="VWFA DOMAIN-CONTAINING PROTEIN"/>
    <property type="match status" value="1"/>
</dbReference>
<evidence type="ECO:0000313" key="3">
    <source>
        <dbReference type="RefSeq" id="XP_033457000.1"/>
    </source>
</evidence>
<reference evidence="3" key="3">
    <citation type="submission" date="2025-08" db="UniProtKB">
        <authorList>
            <consortium name="RefSeq"/>
        </authorList>
    </citation>
    <scope>IDENTIFICATION</scope>
    <source>
        <strain evidence="3">CBS 342.82</strain>
    </source>
</reference>
<dbReference type="PROSITE" id="PS50234">
    <property type="entry name" value="VWFA"/>
    <property type="match status" value="1"/>
</dbReference>
<evidence type="ECO:0000313" key="2">
    <source>
        <dbReference type="Proteomes" id="UP000504637"/>
    </source>
</evidence>
<dbReference type="Gene3D" id="3.40.50.410">
    <property type="entry name" value="von Willebrand factor, type A domain"/>
    <property type="match status" value="1"/>
</dbReference>
<keyword evidence="2" id="KW-1185">Reference proteome</keyword>
<accession>A0A6J3LXE0</accession>
<dbReference type="Proteomes" id="UP000504637">
    <property type="component" value="Unplaced"/>
</dbReference>
<dbReference type="PANTHER" id="PTHR34706">
    <property type="entry name" value="SLR1338 PROTEIN"/>
    <property type="match status" value="1"/>
</dbReference>
<organism evidence="3">
    <name type="scientific">Dissoconium aciculare CBS 342.82</name>
    <dbReference type="NCBI Taxonomy" id="1314786"/>
    <lineage>
        <taxon>Eukaryota</taxon>
        <taxon>Fungi</taxon>
        <taxon>Dikarya</taxon>
        <taxon>Ascomycota</taxon>
        <taxon>Pezizomycotina</taxon>
        <taxon>Dothideomycetes</taxon>
        <taxon>Dothideomycetidae</taxon>
        <taxon>Mycosphaerellales</taxon>
        <taxon>Dissoconiaceae</taxon>
        <taxon>Dissoconium</taxon>
    </lineage>
</organism>
<feature type="non-terminal residue" evidence="3">
    <location>
        <position position="1"/>
    </location>
</feature>
<dbReference type="InterPro" id="IPR036465">
    <property type="entry name" value="vWFA_dom_sf"/>
</dbReference>
<name>A0A6J3LXE0_9PEZI</name>
<feature type="domain" description="VWFA" evidence="1">
    <location>
        <begin position="25"/>
        <end position="227"/>
    </location>
</feature>
<dbReference type="SMART" id="SM00327">
    <property type="entry name" value="VWA"/>
    <property type="match status" value="1"/>
</dbReference>
<dbReference type="InterPro" id="IPR002035">
    <property type="entry name" value="VWF_A"/>
</dbReference>
<evidence type="ECO:0000259" key="1">
    <source>
        <dbReference type="PROSITE" id="PS50234"/>
    </source>
</evidence>
<reference evidence="3" key="1">
    <citation type="submission" date="2020-01" db="EMBL/GenBank/DDBJ databases">
        <authorList>
            <consortium name="DOE Joint Genome Institute"/>
            <person name="Haridas S."/>
            <person name="Albert R."/>
            <person name="Binder M."/>
            <person name="Bloem J."/>
            <person name="Labutti K."/>
            <person name="Salamov A."/>
            <person name="Andreopoulos B."/>
            <person name="Baker S.E."/>
            <person name="Barry K."/>
            <person name="Bills G."/>
            <person name="Bluhm B.H."/>
            <person name="Cannon C."/>
            <person name="Castanera R."/>
            <person name="Culley D.E."/>
            <person name="Daum C."/>
            <person name="Ezra D."/>
            <person name="Gonzalez J.B."/>
            <person name="Henrissat B."/>
            <person name="Kuo A."/>
            <person name="Liang C."/>
            <person name="Lipzen A."/>
            <person name="Lutzoni F."/>
            <person name="Magnuson J."/>
            <person name="Mondo S."/>
            <person name="Nolan M."/>
            <person name="Ohm R."/>
            <person name="Pangilinan J."/>
            <person name="Park H.-J."/>
            <person name="Ramirez L."/>
            <person name="Alfaro M."/>
            <person name="Sun H."/>
            <person name="Tritt A."/>
            <person name="Yoshinaga Y."/>
            <person name="Zwiers L.-H."/>
            <person name="Turgeon B.G."/>
            <person name="Goodwin S.B."/>
            <person name="Spatafora J.W."/>
            <person name="Crous P.W."/>
            <person name="Grigoriev I.V."/>
        </authorList>
    </citation>
    <scope>NUCLEOTIDE SEQUENCE</scope>
    <source>
        <strain evidence="3">CBS 342.82</strain>
    </source>
</reference>
<proteinExistence type="predicted"/>
<gene>
    <name evidence="3" type="ORF">K489DRAFT_304582</name>
</gene>
<reference evidence="3" key="2">
    <citation type="submission" date="2020-04" db="EMBL/GenBank/DDBJ databases">
        <authorList>
            <consortium name="NCBI Genome Project"/>
        </authorList>
    </citation>
    <scope>NUCLEOTIDE SEQUENCE</scope>
    <source>
        <strain evidence="3">CBS 342.82</strain>
    </source>
</reference>
<protein>
    <recommendedName>
        <fullName evidence="1">VWFA domain-containing protein</fullName>
    </recommendedName>
</protein>
<dbReference type="SUPFAM" id="SSF53300">
    <property type="entry name" value="vWA-like"/>
    <property type="match status" value="1"/>
</dbReference>
<feature type="non-terminal residue" evidence="3">
    <location>
        <position position="237"/>
    </location>
</feature>